<evidence type="ECO:0000313" key="2">
    <source>
        <dbReference type="Proteomes" id="UP001062846"/>
    </source>
</evidence>
<organism evidence="1 2">
    <name type="scientific">Rhododendron molle</name>
    <name type="common">Chinese azalea</name>
    <name type="synonym">Azalea mollis</name>
    <dbReference type="NCBI Taxonomy" id="49168"/>
    <lineage>
        <taxon>Eukaryota</taxon>
        <taxon>Viridiplantae</taxon>
        <taxon>Streptophyta</taxon>
        <taxon>Embryophyta</taxon>
        <taxon>Tracheophyta</taxon>
        <taxon>Spermatophyta</taxon>
        <taxon>Magnoliopsida</taxon>
        <taxon>eudicotyledons</taxon>
        <taxon>Gunneridae</taxon>
        <taxon>Pentapetalae</taxon>
        <taxon>asterids</taxon>
        <taxon>Ericales</taxon>
        <taxon>Ericaceae</taxon>
        <taxon>Ericoideae</taxon>
        <taxon>Rhodoreae</taxon>
        <taxon>Rhododendron</taxon>
    </lineage>
</organism>
<keyword evidence="2" id="KW-1185">Reference proteome</keyword>
<accession>A0ACC0NHI7</accession>
<comment type="caution">
    <text evidence="1">The sequence shown here is derived from an EMBL/GenBank/DDBJ whole genome shotgun (WGS) entry which is preliminary data.</text>
</comment>
<dbReference type="EMBL" id="CM046393">
    <property type="protein sequence ID" value="KAI8552494.1"/>
    <property type="molecule type" value="Genomic_DNA"/>
</dbReference>
<proteinExistence type="predicted"/>
<gene>
    <name evidence="1" type="ORF">RHMOL_Rhmol06G0270900</name>
</gene>
<sequence>MIKAILQLSNRASLYKGDPSNHPNRGKQHITWPCAGSFAYSSSSAVSARCCRTTNITSLSNAFITFPRSACCHLCQLFASSPHSTCCTISASPSLVIVRRLAQPYQCSPPHPAQSPILAVLPVRSSSISHLSTAALDRLSPPASHQPVIRQPPRSSLR</sequence>
<reference evidence="1" key="1">
    <citation type="submission" date="2022-02" db="EMBL/GenBank/DDBJ databases">
        <title>Plant Genome Project.</title>
        <authorList>
            <person name="Zhang R.-G."/>
        </authorList>
    </citation>
    <scope>NUCLEOTIDE SEQUENCE</scope>
    <source>
        <strain evidence="1">AT1</strain>
    </source>
</reference>
<protein>
    <submittedName>
        <fullName evidence="1">Uncharacterized protein</fullName>
    </submittedName>
</protein>
<dbReference type="Proteomes" id="UP001062846">
    <property type="component" value="Chromosome 6"/>
</dbReference>
<name>A0ACC0NHI7_RHOML</name>
<evidence type="ECO:0000313" key="1">
    <source>
        <dbReference type="EMBL" id="KAI8552494.1"/>
    </source>
</evidence>